<evidence type="ECO:0000313" key="2">
    <source>
        <dbReference type="EMBL" id="VFU39770.1"/>
    </source>
</evidence>
<sequence>MKFNKVPTWFPHFNCLCLLSYLNCKTERRLIHLPSKQRKGLRIIWPRNERLLMTLQVKRMRLKRGQETPFHRLLWWIFLFSFPFKFYHVFFAWFR</sequence>
<evidence type="ECO:0000256" key="1">
    <source>
        <dbReference type="SAM" id="Phobius"/>
    </source>
</evidence>
<gene>
    <name evidence="2" type="ORF">SVIM_LOCUS223087</name>
</gene>
<feature type="transmembrane region" description="Helical" evidence="1">
    <location>
        <begin position="73"/>
        <end position="94"/>
    </location>
</feature>
<keyword evidence="1" id="KW-1133">Transmembrane helix</keyword>
<organism evidence="2">
    <name type="scientific">Salix viminalis</name>
    <name type="common">Common osier</name>
    <name type="synonym">Basket willow</name>
    <dbReference type="NCBI Taxonomy" id="40686"/>
    <lineage>
        <taxon>Eukaryota</taxon>
        <taxon>Viridiplantae</taxon>
        <taxon>Streptophyta</taxon>
        <taxon>Embryophyta</taxon>
        <taxon>Tracheophyta</taxon>
        <taxon>Spermatophyta</taxon>
        <taxon>Magnoliopsida</taxon>
        <taxon>eudicotyledons</taxon>
        <taxon>Gunneridae</taxon>
        <taxon>Pentapetalae</taxon>
        <taxon>rosids</taxon>
        <taxon>fabids</taxon>
        <taxon>Malpighiales</taxon>
        <taxon>Salicaceae</taxon>
        <taxon>Saliceae</taxon>
        <taxon>Salix</taxon>
    </lineage>
</organism>
<keyword evidence="1" id="KW-0472">Membrane</keyword>
<dbReference type="EMBL" id="CAADRP010001532">
    <property type="protein sequence ID" value="VFU39770.1"/>
    <property type="molecule type" value="Genomic_DNA"/>
</dbReference>
<accession>A0A6N2LH42</accession>
<proteinExistence type="predicted"/>
<reference evidence="2" key="1">
    <citation type="submission" date="2019-03" db="EMBL/GenBank/DDBJ databases">
        <authorList>
            <person name="Mank J."/>
            <person name="Almeida P."/>
        </authorList>
    </citation>
    <scope>NUCLEOTIDE SEQUENCE</scope>
    <source>
        <strain evidence="2">78183</strain>
    </source>
</reference>
<keyword evidence="1" id="KW-0812">Transmembrane</keyword>
<protein>
    <submittedName>
        <fullName evidence="2">Uncharacterized protein</fullName>
    </submittedName>
</protein>
<name>A0A6N2LH42_SALVM</name>
<dbReference type="AlphaFoldDB" id="A0A6N2LH42"/>